<feature type="region of interest" description="Disordered" evidence="1">
    <location>
        <begin position="233"/>
        <end position="252"/>
    </location>
</feature>
<keyword evidence="3" id="KW-1185">Reference proteome</keyword>
<protein>
    <submittedName>
        <fullName evidence="2">Uncharacterized protein</fullName>
    </submittedName>
</protein>
<organism evidence="2 3">
    <name type="scientific">Favolaschia claudopus</name>
    <dbReference type="NCBI Taxonomy" id="2862362"/>
    <lineage>
        <taxon>Eukaryota</taxon>
        <taxon>Fungi</taxon>
        <taxon>Dikarya</taxon>
        <taxon>Basidiomycota</taxon>
        <taxon>Agaricomycotina</taxon>
        <taxon>Agaricomycetes</taxon>
        <taxon>Agaricomycetidae</taxon>
        <taxon>Agaricales</taxon>
        <taxon>Marasmiineae</taxon>
        <taxon>Mycenaceae</taxon>
        <taxon>Favolaschia</taxon>
    </lineage>
</organism>
<dbReference type="EMBL" id="JAWWNJ010000007">
    <property type="protein sequence ID" value="KAK7051934.1"/>
    <property type="molecule type" value="Genomic_DNA"/>
</dbReference>
<feature type="compositionally biased region" description="Polar residues" evidence="1">
    <location>
        <begin position="129"/>
        <end position="138"/>
    </location>
</feature>
<comment type="caution">
    <text evidence="2">The sequence shown here is derived from an EMBL/GenBank/DDBJ whole genome shotgun (WGS) entry which is preliminary data.</text>
</comment>
<evidence type="ECO:0000256" key="1">
    <source>
        <dbReference type="SAM" id="MobiDB-lite"/>
    </source>
</evidence>
<dbReference type="AlphaFoldDB" id="A0AAW0DL55"/>
<evidence type="ECO:0000313" key="3">
    <source>
        <dbReference type="Proteomes" id="UP001362999"/>
    </source>
</evidence>
<feature type="region of interest" description="Disordered" evidence="1">
    <location>
        <begin position="274"/>
        <end position="340"/>
    </location>
</feature>
<sequence>MTENATLILLRPVCIVCLAPPLGSLTYTSPFQGARALRPHPKLSAHGSSRRRSLPMLQANDAEAREMRNVFRGDVGRSASVQGKDEGKKTRRARSSTPSIPKARPAHAPPFRFPDQHRITGLDDVDANSEGSPISSTVAGGRSRSLSFHVRRRGSQELTPRYCSEGVLLVSKSGNTESGINWDPSNRRHHASLTVDSGVDLPRIPAAITPVSHTSEPPRPKNRQQLRSIVIATSSRTAEERAPESGKFPDYAPSALWREQGDLEARSVGLVESNGEGWRTGQRGTEEDVKVRASSKDRKEYTGKVEKGSVRVRESGKQHGYFEREEGEDEQEHSGRKGRG</sequence>
<name>A0AAW0DL55_9AGAR</name>
<gene>
    <name evidence="2" type="ORF">R3P38DRAFT_2762399</name>
</gene>
<evidence type="ECO:0000313" key="2">
    <source>
        <dbReference type="EMBL" id="KAK7051934.1"/>
    </source>
</evidence>
<accession>A0AAW0DL55</accession>
<dbReference type="Proteomes" id="UP001362999">
    <property type="component" value="Unassembled WGS sequence"/>
</dbReference>
<feature type="compositionally biased region" description="Basic and acidic residues" evidence="1">
    <location>
        <begin position="284"/>
        <end position="324"/>
    </location>
</feature>
<reference evidence="2 3" key="1">
    <citation type="journal article" date="2024" name="J Genomics">
        <title>Draft genome sequencing and assembly of Favolaschia claudopus CIRM-BRFM 2984 isolated from oak limbs.</title>
        <authorList>
            <person name="Navarro D."/>
            <person name="Drula E."/>
            <person name="Chaduli D."/>
            <person name="Cazenave R."/>
            <person name="Ahrendt S."/>
            <person name="Wang J."/>
            <person name="Lipzen A."/>
            <person name="Daum C."/>
            <person name="Barry K."/>
            <person name="Grigoriev I.V."/>
            <person name="Favel A."/>
            <person name="Rosso M.N."/>
            <person name="Martin F."/>
        </authorList>
    </citation>
    <scope>NUCLEOTIDE SEQUENCE [LARGE SCALE GENOMIC DNA]</scope>
    <source>
        <strain evidence="2 3">CIRM-BRFM 2984</strain>
    </source>
</reference>
<feature type="region of interest" description="Disordered" evidence="1">
    <location>
        <begin position="74"/>
        <end position="142"/>
    </location>
</feature>
<proteinExistence type="predicted"/>